<reference evidence="2" key="1">
    <citation type="submission" date="2014-11" db="EMBL/GenBank/DDBJ databases">
        <authorList>
            <person name="Otto D Thomas"/>
            <person name="Naeem Raeece"/>
        </authorList>
    </citation>
    <scope>NUCLEOTIDE SEQUENCE</scope>
</reference>
<sequence>MESFDPIQHFEALTEGKDGILCAPELVSFLSRFSEGVQEEAVWGLLERMKGDRRPAERGERGVFLEEFVEFTICNLSSLDGLVRSRHKYSATCVCPSLVEEEGLARLLLADMRAERAIDETRREALETLGGPEGLWMAFDFLDARSEWSVTPGGLTEVLNGSAVSPVSFLDVKGFFRRFDRRRLLPSGRRTRDRRLSCQDFVRALLPFSSSEQGGAVSNEAEVEEVTAEIERRAAVKPKEFESCGTHGGAKRVAWKGQGTTRPQEMEATLPPESQRRRRVYRHEDAEGQVEENQPHSSGGGGKGKGRSSEGRSTKMKTKLGTNDDPYTAGLRSVKWPREGRGAPVSGEGAEETGKKRQTGIDKRQFRLSRGPPSSSEGRQRGGQGETTQRTAKQMCAAFPTRRQPWSTWRGSRDSPPRSPKVRPCCSSHPNPEGVHEEEEEGCRETAREEGHAEGQEEQMDAGNWTHSQYQLGNLSFPLGFTAQANGSIRSPRDETGQRIVEEDPAGCCCGLRRCPEGDPPQPPSPRGSTPPPHDPFRSQGEYLPSPPECFSPVAAPGTSKTLAELSRAVDRVLASCHAYGNEKFLLRHQPGTLAGVGRFGSDERSCAPPGMCQRGIREASHPLAVSFARCDQTWETSGGIQSLHEKAVSREAHGGSCVQKQNQSLCGVGVVCRGCGAMTDSSSSWRCDYCECPHGRMSCSPVEV</sequence>
<organism evidence="2">
    <name type="scientific">Chromera velia CCMP2878</name>
    <dbReference type="NCBI Taxonomy" id="1169474"/>
    <lineage>
        <taxon>Eukaryota</taxon>
        <taxon>Sar</taxon>
        <taxon>Alveolata</taxon>
        <taxon>Colpodellida</taxon>
        <taxon>Chromeraceae</taxon>
        <taxon>Chromera</taxon>
    </lineage>
</organism>
<proteinExistence type="predicted"/>
<accession>A0A0G4HQQ9</accession>
<name>A0A0G4HQQ9_9ALVE</name>
<dbReference type="EMBL" id="CDMZ01003503">
    <property type="protein sequence ID" value="CEM46618.1"/>
    <property type="molecule type" value="Genomic_DNA"/>
</dbReference>
<feature type="compositionally biased region" description="Basic and acidic residues" evidence="1">
    <location>
        <begin position="443"/>
        <end position="455"/>
    </location>
</feature>
<gene>
    <name evidence="2" type="ORF">Cvel_1257</name>
</gene>
<evidence type="ECO:0000256" key="1">
    <source>
        <dbReference type="SAM" id="MobiDB-lite"/>
    </source>
</evidence>
<feature type="compositionally biased region" description="Pro residues" evidence="1">
    <location>
        <begin position="519"/>
        <end position="534"/>
    </location>
</feature>
<dbReference type="AlphaFoldDB" id="A0A0G4HQQ9"/>
<feature type="compositionally biased region" description="Basic and acidic residues" evidence="1">
    <location>
        <begin position="352"/>
        <end position="365"/>
    </location>
</feature>
<feature type="region of interest" description="Disordered" evidence="1">
    <location>
        <begin position="519"/>
        <end position="551"/>
    </location>
</feature>
<evidence type="ECO:0000313" key="2">
    <source>
        <dbReference type="EMBL" id="CEM46618.1"/>
    </source>
</evidence>
<dbReference type="VEuPathDB" id="CryptoDB:Cvel_1257"/>
<protein>
    <submittedName>
        <fullName evidence="2">Uncharacterized protein</fullName>
    </submittedName>
</protein>
<feature type="region of interest" description="Disordered" evidence="1">
    <location>
        <begin position="239"/>
        <end position="460"/>
    </location>
</feature>